<sequence length="252" mass="28537">MQKMIKAGFLAFVIGICGAMVFAPLHEKNKDQLLFAKAEAMLELARQEQLHVISWQVRAKGNEEVVHSKGEYEQKVDAFAAEHPTFERQPLESNQDSWSEVFIQDRGNGLQEVVKWLAVKDEGQIILMKSYELIASAEESVFDQALLKERLNRLEMESALLFYQLTAETTTLNDDSLFATGKRYMEQLGATIQEVLKEETFVSLSAYNNEWDTGIALENGNNMNVQVALRQNPDLGQQTRVTLGTPIITTEY</sequence>
<dbReference type="InterPro" id="IPR036209">
    <property type="entry name" value="YwmB-like_sf"/>
</dbReference>
<dbReference type="Gene3D" id="3.30.2030.10">
    <property type="entry name" value="YwmB-like"/>
    <property type="match status" value="1"/>
</dbReference>
<dbReference type="Gene3D" id="3.30.360.40">
    <property type="entry name" value="YwmB-like"/>
    <property type="match status" value="1"/>
</dbReference>
<dbReference type="RefSeq" id="WP_011248682.1">
    <property type="nucleotide sequence ID" value="NZ_BOQQ01000004.1"/>
</dbReference>
<dbReference type="Proteomes" id="UP000216207">
    <property type="component" value="Unassembled WGS sequence"/>
</dbReference>
<keyword evidence="1" id="KW-0812">Transmembrane</keyword>
<evidence type="ECO:0000256" key="1">
    <source>
        <dbReference type="SAM" id="Phobius"/>
    </source>
</evidence>
<comment type="caution">
    <text evidence="2">The sequence shown here is derived from an EMBL/GenBank/DDBJ whole genome shotgun (WGS) entry which is preliminary data.</text>
</comment>
<keyword evidence="1" id="KW-0472">Membrane</keyword>
<organism evidence="2 5">
    <name type="scientific">Shouchella clausii</name>
    <name type="common">Alkalihalobacillus clausii</name>
    <dbReference type="NCBI Taxonomy" id="79880"/>
    <lineage>
        <taxon>Bacteria</taxon>
        <taxon>Bacillati</taxon>
        <taxon>Bacillota</taxon>
        <taxon>Bacilli</taxon>
        <taxon>Bacillales</taxon>
        <taxon>Bacillaceae</taxon>
        <taxon>Shouchella</taxon>
    </lineage>
</organism>
<evidence type="ECO:0008006" key="6">
    <source>
        <dbReference type="Google" id="ProtNLM"/>
    </source>
</evidence>
<protein>
    <recommendedName>
        <fullName evidence="6">YwmB family TATA-box binding protein</fullName>
    </recommendedName>
</protein>
<evidence type="ECO:0000313" key="4">
    <source>
        <dbReference type="Proteomes" id="UP000216133"/>
    </source>
</evidence>
<dbReference type="OMA" id="DWSIEAT"/>
<dbReference type="AlphaFoldDB" id="A0A268P0P8"/>
<evidence type="ECO:0000313" key="2">
    <source>
        <dbReference type="EMBL" id="PAE88895.1"/>
    </source>
</evidence>
<dbReference type="EMBL" id="NPBS01000025">
    <property type="protein sequence ID" value="PAF26946.1"/>
    <property type="molecule type" value="Genomic_DNA"/>
</dbReference>
<dbReference type="Pfam" id="PF08680">
    <property type="entry name" value="DUF1779"/>
    <property type="match status" value="1"/>
</dbReference>
<feature type="transmembrane region" description="Helical" evidence="1">
    <location>
        <begin position="7"/>
        <end position="25"/>
    </location>
</feature>
<evidence type="ECO:0000313" key="5">
    <source>
        <dbReference type="Proteomes" id="UP000216207"/>
    </source>
</evidence>
<dbReference type="InterPro" id="IPR014794">
    <property type="entry name" value="DUF1779"/>
</dbReference>
<dbReference type="Proteomes" id="UP000216133">
    <property type="component" value="Unassembled WGS sequence"/>
</dbReference>
<proteinExistence type="predicted"/>
<dbReference type="SUPFAM" id="SSF143842">
    <property type="entry name" value="YwmB-like"/>
    <property type="match status" value="1"/>
</dbReference>
<accession>A0A268P0P8</accession>
<dbReference type="EMBL" id="NPCC01000012">
    <property type="protein sequence ID" value="PAE88895.1"/>
    <property type="molecule type" value="Genomic_DNA"/>
</dbReference>
<gene>
    <name evidence="3" type="ORF">CHH61_05725</name>
    <name evidence="2" type="ORF">CHH72_11005</name>
</gene>
<name>A0A268P0P8_SHOCL</name>
<reference evidence="4 5" key="1">
    <citation type="submission" date="2017-07" db="EMBL/GenBank/DDBJ databases">
        <title>Isolation and whole genome analysis of endospore-forming bacteria from heroin.</title>
        <authorList>
            <person name="Kalinowski J."/>
            <person name="Ahrens B."/>
            <person name="Al-Dilaimi A."/>
            <person name="Winkler A."/>
            <person name="Wibberg D."/>
            <person name="Schleenbecker U."/>
            <person name="Ruckert C."/>
            <person name="Wolfel R."/>
            <person name="Grass G."/>
        </authorList>
    </citation>
    <scope>NUCLEOTIDE SEQUENCE [LARGE SCALE GENOMIC DNA]</scope>
    <source>
        <strain evidence="3 4">7523-2</strain>
        <strain evidence="2 5">7539</strain>
    </source>
</reference>
<evidence type="ECO:0000313" key="3">
    <source>
        <dbReference type="EMBL" id="PAF26946.1"/>
    </source>
</evidence>
<keyword evidence="1" id="KW-1133">Transmembrane helix</keyword>